<dbReference type="KEGG" id="pbl:PAAG_04875"/>
<proteinExistence type="predicted"/>
<keyword evidence="2" id="KW-1185">Reference proteome</keyword>
<organism evidence="1 2">
    <name type="scientific">Paracoccidioides lutzii (strain ATCC MYA-826 / Pb01)</name>
    <name type="common">Paracoccidioides brasiliensis</name>
    <dbReference type="NCBI Taxonomy" id="502779"/>
    <lineage>
        <taxon>Eukaryota</taxon>
        <taxon>Fungi</taxon>
        <taxon>Dikarya</taxon>
        <taxon>Ascomycota</taxon>
        <taxon>Pezizomycotina</taxon>
        <taxon>Eurotiomycetes</taxon>
        <taxon>Eurotiomycetidae</taxon>
        <taxon>Onygenales</taxon>
        <taxon>Ajellomycetaceae</taxon>
        <taxon>Paracoccidioides</taxon>
    </lineage>
</organism>
<accession>C1H1T9</accession>
<name>C1H1T9_PARBA</name>
<evidence type="ECO:0000313" key="1">
    <source>
        <dbReference type="EMBL" id="EEH33826.2"/>
    </source>
</evidence>
<protein>
    <submittedName>
        <fullName evidence="1">Uncharacterized protein</fullName>
    </submittedName>
</protein>
<dbReference type="VEuPathDB" id="FungiDB:PAAG_04875"/>
<gene>
    <name evidence="1" type="ORF">PAAG_04875</name>
</gene>
<dbReference type="RefSeq" id="XP_002793346.2">
    <property type="nucleotide sequence ID" value="XM_002793300.2"/>
</dbReference>
<sequence length="112" mass="12775">MPVNYLARTWSSERRAMRRVMASLVAEYHELYSLEVNGGEEPSSCSGISFVILDLVVIDRLVSSDRQYPPPLTSEAWFTSEPVNQVYFISPPFFQCAGQRKILPPGFFVRQL</sequence>
<dbReference type="EMBL" id="KN294003">
    <property type="protein sequence ID" value="EEH33826.2"/>
    <property type="molecule type" value="Genomic_DNA"/>
</dbReference>
<evidence type="ECO:0000313" key="2">
    <source>
        <dbReference type="Proteomes" id="UP000002059"/>
    </source>
</evidence>
<dbReference type="AlphaFoldDB" id="C1H1T9"/>
<dbReference type="Proteomes" id="UP000002059">
    <property type="component" value="Partially assembled WGS sequence"/>
</dbReference>
<reference evidence="1 2" key="1">
    <citation type="journal article" date="2011" name="PLoS Genet.">
        <title>Comparative genomic analysis of human fungal pathogens causing paracoccidioidomycosis.</title>
        <authorList>
            <person name="Desjardins C.A."/>
            <person name="Champion M.D."/>
            <person name="Holder J.W."/>
            <person name="Muszewska A."/>
            <person name="Goldberg J."/>
            <person name="Bailao A.M."/>
            <person name="Brigido M.M."/>
            <person name="Ferreira M.E."/>
            <person name="Garcia A.M."/>
            <person name="Grynberg M."/>
            <person name="Gujja S."/>
            <person name="Heiman D.I."/>
            <person name="Henn M.R."/>
            <person name="Kodira C.D."/>
            <person name="Leon-Narvaez H."/>
            <person name="Longo L.V."/>
            <person name="Ma L.J."/>
            <person name="Malavazi I."/>
            <person name="Matsuo A.L."/>
            <person name="Morais F.V."/>
            <person name="Pereira M."/>
            <person name="Rodriguez-Brito S."/>
            <person name="Sakthikumar S."/>
            <person name="Salem-Izacc S.M."/>
            <person name="Sykes S.M."/>
            <person name="Teixeira M.M."/>
            <person name="Vallejo M.C."/>
            <person name="Walter M.E."/>
            <person name="Yandava C."/>
            <person name="Young S."/>
            <person name="Zeng Q."/>
            <person name="Zucker J."/>
            <person name="Felipe M.S."/>
            <person name="Goldman G.H."/>
            <person name="Haas B.J."/>
            <person name="McEwen J.G."/>
            <person name="Nino-Vega G."/>
            <person name="Puccia R."/>
            <person name="San-Blas G."/>
            <person name="Soares C.M."/>
            <person name="Birren B.W."/>
            <person name="Cuomo C.A."/>
        </authorList>
    </citation>
    <scope>NUCLEOTIDE SEQUENCE [LARGE SCALE GENOMIC DNA]</scope>
    <source>
        <strain evidence="2">ATCC MYA-826 / Pb01</strain>
    </source>
</reference>
<dbReference type="GeneID" id="9096548"/>
<dbReference type="HOGENOM" id="CLU_2146616_0_0_1"/>